<keyword evidence="4 8" id="KW-0560">Oxidoreductase</keyword>
<evidence type="ECO:0000256" key="9">
    <source>
        <dbReference type="SAM" id="SignalP"/>
    </source>
</evidence>
<name>A0AAE3VNU4_9HYPH</name>
<feature type="active site" description="Schiff-base intermediate with substrate; via topaquinone" evidence="6">
    <location>
        <position position="405"/>
    </location>
</feature>
<feature type="domain" description="Copper amine oxidase N2-terminal" evidence="11">
    <location>
        <begin position="27"/>
        <end position="82"/>
    </location>
</feature>
<keyword evidence="3 6" id="KW-0801">TPQ</keyword>
<evidence type="ECO:0000313" key="13">
    <source>
        <dbReference type="EMBL" id="MDQ0315096.1"/>
    </source>
</evidence>
<keyword evidence="2 8" id="KW-0479">Metal-binding</keyword>
<dbReference type="Pfam" id="PF02727">
    <property type="entry name" value="Cu_amine_oxidN2"/>
    <property type="match status" value="1"/>
</dbReference>
<evidence type="ECO:0000256" key="1">
    <source>
        <dbReference type="ARBA" id="ARBA00007983"/>
    </source>
</evidence>
<evidence type="ECO:0000259" key="10">
    <source>
        <dbReference type="Pfam" id="PF01179"/>
    </source>
</evidence>
<dbReference type="InterPro" id="IPR000269">
    <property type="entry name" value="Cu_amine_oxidase"/>
</dbReference>
<dbReference type="EC" id="1.4.3.-" evidence="8"/>
<dbReference type="PANTHER" id="PTHR10638">
    <property type="entry name" value="COPPER AMINE OXIDASE"/>
    <property type="match status" value="1"/>
</dbReference>
<comment type="cofactor">
    <cofactor evidence="8">
        <name>Cu cation</name>
        <dbReference type="ChEBI" id="CHEBI:23378"/>
    </cofactor>
    <text evidence="8">Contains 1 topaquinone per subunit.</text>
</comment>
<comment type="similarity">
    <text evidence="1 8">Belongs to the copper/topaquinone oxidase family.</text>
</comment>
<accession>A0AAE3VNU4</accession>
<dbReference type="GO" id="GO:0005507">
    <property type="term" value="F:copper ion binding"/>
    <property type="evidence" value="ECO:0007669"/>
    <property type="project" value="InterPro"/>
</dbReference>
<feature type="domain" description="Copper amine oxidase catalytic" evidence="10">
    <location>
        <begin position="240"/>
        <end position="657"/>
    </location>
</feature>
<dbReference type="SUPFAM" id="SSF49998">
    <property type="entry name" value="Amine oxidase catalytic domain"/>
    <property type="match status" value="1"/>
</dbReference>
<feature type="chain" id="PRO_5041998281" description="Amine oxidase" evidence="9">
    <location>
        <begin position="27"/>
        <end position="668"/>
    </location>
</feature>
<feature type="signal peptide" evidence="9">
    <location>
        <begin position="1"/>
        <end position="26"/>
    </location>
</feature>
<dbReference type="InterPro" id="IPR015802">
    <property type="entry name" value="Cu_amine_oxidase_N3"/>
</dbReference>
<protein>
    <recommendedName>
        <fullName evidence="8">Amine oxidase</fullName>
        <ecNumber evidence="8">1.4.3.-</ecNumber>
    </recommendedName>
</protein>
<reference evidence="13" key="1">
    <citation type="submission" date="2023-07" db="EMBL/GenBank/DDBJ databases">
        <title>Genomic Encyclopedia of Type Strains, Phase IV (KMG-IV): sequencing the most valuable type-strain genomes for metagenomic binning, comparative biology and taxonomic classification.</title>
        <authorList>
            <person name="Goeker M."/>
        </authorList>
    </citation>
    <scope>NUCLEOTIDE SEQUENCE</scope>
    <source>
        <strain evidence="13">DSM 21202</strain>
    </source>
</reference>
<dbReference type="GO" id="GO:0008131">
    <property type="term" value="F:primary methylamine oxidase activity"/>
    <property type="evidence" value="ECO:0007669"/>
    <property type="project" value="InterPro"/>
</dbReference>
<dbReference type="PRINTS" id="PR00766">
    <property type="entry name" value="CUDAOXIDASE"/>
</dbReference>
<dbReference type="PROSITE" id="PS01165">
    <property type="entry name" value="COPPER_AMINE_OXID_2"/>
    <property type="match status" value="1"/>
</dbReference>
<dbReference type="InterPro" id="IPR016182">
    <property type="entry name" value="Cu_amine_oxidase_N-reg"/>
</dbReference>
<evidence type="ECO:0000259" key="12">
    <source>
        <dbReference type="Pfam" id="PF02728"/>
    </source>
</evidence>
<dbReference type="GO" id="GO:0048038">
    <property type="term" value="F:quinone binding"/>
    <property type="evidence" value="ECO:0007669"/>
    <property type="project" value="InterPro"/>
</dbReference>
<dbReference type="EMBL" id="JAUSUL010000001">
    <property type="protein sequence ID" value="MDQ0315096.1"/>
    <property type="molecule type" value="Genomic_DNA"/>
</dbReference>
<dbReference type="SUPFAM" id="SSF54416">
    <property type="entry name" value="Amine oxidase N-terminal region"/>
    <property type="match status" value="2"/>
</dbReference>
<dbReference type="RefSeq" id="WP_306884889.1">
    <property type="nucleotide sequence ID" value="NZ_JAUSUL010000001.1"/>
</dbReference>
<dbReference type="Pfam" id="PF01179">
    <property type="entry name" value="Cu_amine_oxid"/>
    <property type="match status" value="1"/>
</dbReference>
<feature type="modified residue" description="2',4',5'-topaquinone" evidence="7">
    <location>
        <position position="405"/>
    </location>
</feature>
<dbReference type="PANTHER" id="PTHR10638:SF41">
    <property type="entry name" value="AMINE OXIDASE"/>
    <property type="match status" value="1"/>
</dbReference>
<gene>
    <name evidence="13" type="ORF">J2S73_001533</name>
</gene>
<dbReference type="InterPro" id="IPR049947">
    <property type="entry name" value="Cu_Am_Ox_Cu-bd"/>
</dbReference>
<keyword evidence="14" id="KW-1185">Reference proteome</keyword>
<dbReference type="InterPro" id="IPR015798">
    <property type="entry name" value="Cu_amine_oxidase_C"/>
</dbReference>
<evidence type="ECO:0000256" key="7">
    <source>
        <dbReference type="PIRSR" id="PIRSR600269-51"/>
    </source>
</evidence>
<evidence type="ECO:0000256" key="5">
    <source>
        <dbReference type="ARBA" id="ARBA00023008"/>
    </source>
</evidence>
<evidence type="ECO:0000259" key="11">
    <source>
        <dbReference type="Pfam" id="PF02727"/>
    </source>
</evidence>
<keyword evidence="5 8" id="KW-0186">Copper</keyword>
<proteinExistence type="inferred from homology"/>
<sequence>MPISIRGAALAGGIAAFAAATSMATAHPLDGLTEAEITEAVSLLRESGDAGDDTLFPYISLKEPPKDVVLAWQEGDPEPRTVTVHLKRPDGAFVAEVDLADDSVTSIEPAPGETMILLAEFLEAMQLATSAPEFVEGLDKRGLTPDDVFCLPLTAGSFGLPEEEGRRLMKVPCYVLPESSNFYAKPIEGLYAVVDLNADEVVEVFDTGVVPIPEDGWGYTDAEVAERTSLRPEMNPANLSQEGDPNFSVVDGLVAWDIWRFRVRVDKRPGVVISNIDVKNQDDWREVLYQAHLSEVFVPYSDPDEGWYWRTYMDSGEYGFGIFLSPLRPGVDCPAYATYLPAVVHTDEGEPLSIPGAICIFERNIGDPAWRHFEIFAQSEDQFVPAEGRPATQLVVRSASEVGNYDYLVDYVFHQDGRIDVMVGSTGLDAVKGAAAESMSDPTAREETRYGTLIAPNLVAPNHDHYFNFRLDFDVDGRDNTFMRTGIVKAEVPDDIPRRSMWVTESKAATTELEGRFKINPTTPAMYHLMNMGADGPLGHKPGYMIIPNNSVAYGPYDYENDPPMKRNAYIEYTIWNTPYSPDERYAGGEFAFQSDGSDTLATWVEQDRPIENTDIVTWYTVGFHHVPHTEDWPVMSTMWKGFMLRPFNFFEYNPALSIRTPEDLDAE</sequence>
<dbReference type="AlphaFoldDB" id="A0AAE3VNU4"/>
<dbReference type="InterPro" id="IPR036460">
    <property type="entry name" value="Cu_amine_oxidase_C_sf"/>
</dbReference>
<keyword evidence="9" id="KW-0732">Signal</keyword>
<comment type="caution">
    <text evidence="13">The sequence shown here is derived from an EMBL/GenBank/DDBJ whole genome shotgun (WGS) entry which is preliminary data.</text>
</comment>
<evidence type="ECO:0000256" key="3">
    <source>
        <dbReference type="ARBA" id="ARBA00022772"/>
    </source>
</evidence>
<dbReference type="Pfam" id="PF02728">
    <property type="entry name" value="Cu_amine_oxidN3"/>
    <property type="match status" value="1"/>
</dbReference>
<organism evidence="13 14">
    <name type="scientific">Amorphus orientalis</name>
    <dbReference type="NCBI Taxonomy" id="649198"/>
    <lineage>
        <taxon>Bacteria</taxon>
        <taxon>Pseudomonadati</taxon>
        <taxon>Pseudomonadota</taxon>
        <taxon>Alphaproteobacteria</taxon>
        <taxon>Hyphomicrobiales</taxon>
        <taxon>Amorphaceae</taxon>
        <taxon>Amorphus</taxon>
    </lineage>
</organism>
<evidence type="ECO:0000256" key="8">
    <source>
        <dbReference type="RuleBase" id="RU000672"/>
    </source>
</evidence>
<comment type="PTM">
    <text evidence="7 8">Topaquinone (TPQ) is generated by copper-dependent autoxidation of a specific tyrosyl residue.</text>
</comment>
<evidence type="ECO:0000256" key="4">
    <source>
        <dbReference type="ARBA" id="ARBA00023002"/>
    </source>
</evidence>
<dbReference type="GO" id="GO:0009308">
    <property type="term" value="P:amine metabolic process"/>
    <property type="evidence" value="ECO:0007669"/>
    <property type="project" value="UniProtKB-UniRule"/>
</dbReference>
<dbReference type="Gene3D" id="2.70.98.20">
    <property type="entry name" value="Copper amine oxidase, catalytic domain"/>
    <property type="match status" value="1"/>
</dbReference>
<dbReference type="InterPro" id="IPR015800">
    <property type="entry name" value="Cu_amine_oxidase_N2"/>
</dbReference>
<feature type="domain" description="Copper amine oxidase N3-terminal" evidence="12">
    <location>
        <begin position="115"/>
        <end position="212"/>
    </location>
</feature>
<dbReference type="Proteomes" id="UP001229244">
    <property type="component" value="Unassembled WGS sequence"/>
</dbReference>
<dbReference type="Gene3D" id="3.10.450.40">
    <property type="match status" value="2"/>
</dbReference>
<evidence type="ECO:0000313" key="14">
    <source>
        <dbReference type="Proteomes" id="UP001229244"/>
    </source>
</evidence>
<evidence type="ECO:0000256" key="2">
    <source>
        <dbReference type="ARBA" id="ARBA00022723"/>
    </source>
</evidence>
<feature type="active site" description="Proton acceptor" evidence="6">
    <location>
        <position position="314"/>
    </location>
</feature>
<evidence type="ECO:0000256" key="6">
    <source>
        <dbReference type="PIRSR" id="PIRSR600269-50"/>
    </source>
</evidence>